<dbReference type="Pfam" id="PF05860">
    <property type="entry name" value="TPS"/>
    <property type="match status" value="1"/>
</dbReference>
<evidence type="ECO:0000313" key="3">
    <source>
        <dbReference type="Proteomes" id="UP000003299"/>
    </source>
</evidence>
<dbReference type="Proteomes" id="UP000003299">
    <property type="component" value="Unassembled WGS sequence"/>
</dbReference>
<dbReference type="InterPro" id="IPR010069">
    <property type="entry name" value="CdiA_FHA1_rpt"/>
</dbReference>
<gene>
    <name evidence="2" type="ORF">XVE_4583</name>
</gene>
<sequence length="3276" mass="322563">MTPAGGERETMDTQAMSVRGYVAEQSKRALALLLCFTVTWTSFPAWAQVAPTANPGGQTPGQQVAANGVPVVDIVAPNARGISHNRYSNFNVGPNGLILNNSAQISKTELGGYVAGNNNLQRSGSASLILNEVTSTTSRLQGYTEIAGAKAQLVIANPNGISCDGCGFLNTSRVTLTTGTPNLGGDGALNGFTITGGALSIGSNGLDAFNVDRLDLLSRQLSVTGSIWTKELVASAGKGRVSYDGMLLDVLPGTDGAAPSIGIDVAQLGGMYADRIRLIATEAGVGVVSRGTLAAQSGDLQIDSAGQVSLSGTAVARDGLTVRAAGDLDQRGVLGSQQGDVSLRGAGMRLAGDLVAAGALNAQADGVLSHTGRSSAGSIRLFGSELTADGSLHTTGALELGADGVLRSGGVAYGGMGATLRANRIALSGTLQSASAIALSATTIDALGALDAASALRVAGSGDVRMGGLAQAGRGVEIQASGRLDVQGQVIAADTLVLDAAAIAIAQRGAVSAGTELDLRSAGMLSNAGSGYAGRDLRLQANDLTTTGSLSAARDMQATVIGGVVNGGTIVAGNALTVDAARLESSGDIGSQRGDASLRSRAGLSVSGNTVAGGTLALDAGTDAQMSGAVNAASVNLRSGGDTTVSGTLQSTRGALNIAAGGALSSDALVQSAGVLGLQANDALRQRGQLRSGGTLQLRGSTVDHDGVIDAGSDLQIASASDLALSGTVQSAGAATLQAGGLLDNRANVVAAGALQVDAASLRNAQGAAFSSDADARLRSTGTFDNAGSLYAGNALQLAADTLTQSGRVGSGNTLSASVAGALDNSGNVVAKNALQIEAGSLRSSGQLGSEAAEVRLSTDGDITLQGVVAAGTSLQATAGGDLQQAGSATAQTMALIAGRDLAAAGTLRAASTLEMQAQRALTFAAQGQVGGDAALRAATVISNQGAVLQAGGAIALDGAAIDSRGTLDAGSDLQIRSDGDLSLAGIAQSGRDVHLSAANAVTNAAQVVAGRDLTVQARRLDNTAAGVLAGEGTVALTTTAQLNTAGRVQAGGDVQLTAAALDQGGSVSAGDAMTIAVTGTLENRGALVAKDAMQIDAGALRSTGQLGSERADVTLASQSVMQLGGVVAAATALRATAGSDLEQAGALNGHSVALQAGRDLTLGGTLNAASTLDLKAQRTLALNGQAASTGNAVLNGATIATGSAAVLQSGATITLEGEAIDSRGSLDAASDLSVRSAGDLTLGGIAQAGRDVALTAASALRNGAQVVAARDLAVQAASAENLTNATLGAMRDLRVEVAGILDNSGTLHGERGLTLSTGSLLQRGRLYSGDAISIASTGAFDNRGQLVSGRDLSIAAGSITSTGQLGSVNGALTLTSENAIDLQGVVSAATTLQATAASDLVQSGSLTAQTVGLQAGRDLTTGGTLQSASTLDLQAQRALVLNGQAQAGSDAALRGNSITTGTAAVLKSAGFITLDGAAIDSRGTLDAGSDLYLRSTGALALAGVAQANRDVFLSADGALSNASQVVAGRDLSVQAGSVSNAATGTLAAQGGVALIAGTLQNAGSVQSGGDLRMTATSIDQSGAAIAGKALTVTATGLVDNRGNLIAKDALTVDAGNLRSSGQLGSETANVTLVSRGDIALQGVVAAATTLQATAAGDLQQGGSLKAHSVALHAGRDLVAAGTLQSASFMDLQAQRTLTLNGQAVSAGDATLRGATVTTGQAAVLQGGGAISLDGAAIDSRGALDAGTDLALRSTGNLAVAGVAQADRAVVLNAAGALTNAAQVVAGQNLSVTAASASNTATGVLLAQGDTTLSIAGLLDNAGAIRAGNQLTLGVGSLRQTGQAYGLQRLGLTAAGAVDNRGDLIGGNGLRVEAAQLASTGQLGSERGDVALISRGNLQLDGSLAAAGAFSAQADGALAQSGTLSAGSTLDLRSKSDLTLAGQLRGQQITLASDAVVRQQGVVSGATVELQGARIENAGQTTAAGNLSLRAGEISIAGTVGAGIAGDGNLGTGSTLSLVADRQLSASGKVLAGGNLLAQGAQLQLAGASTRATANVALTTSGSLDHRGGDLLAGGTLTVQAGGTIDNGRLNGTGGQVQATQLSVDGGSLNNAGGRLVQSGIGATRVSIAGAIDNTSGTVASNGQDLTITAASLENAQGRIEHAGTGTASVTSRGALSNADGRIVSQGALNISASSGMNNQGGTVAAAGDATLTAANLNNIGGSVAARGLTVQSGGAVDNRSGLLQASGGALTLRGDSLSNSGGTVQAVSSGSAGGTLRVELNRGLDNGNGTIGASTDAVITAENIASSGGSLQAGRDLSITARGQLDNHQGGKLSAGRDLNVAVTGALLNSGGQLDAANALTVSGGRIDNTQGSIVNNGGGLTRVSTGGALTNTSGNLGGRGSVVIDAANIANNGGQLVAGGDLIANTNGLNNQGGNVYAGASFLLQRAGATLDNQNGKIKAEQAVRLNLQNLSNAGGQIGAGSAIGGAGDVVIDTVGFDGGGSILAQNLLDLTLRSDYTHRAGADLVSNGDFNLRVGGNLVNEATLKAARRLDITASSIANRAGANILSNDTRLNGGNVIDNAGSISGNGALSLVANSVYNTGSIVGGNVTVNTGTLVNGADFGGATDNAAYGSALLGSTGNMNLIVRDQLLNRDARIFSLGNIAIGAAQDGGGTLVARTGVVNNLSGSIEADGSILIAAGQLNNRRRVVNTTSVSTDPGSDDVYSGGELIEGKAIRNLQGARAPYPYTGLAPGIYRNYQVIQQEQLSSASAEGRIAAGGNILLSGSVTNNASTIAAAGLFAANQRGLGGLSDGMIVGGEQLLNQALALNQTVRQSDVEHIVTAITNDCMQPVGQKVVCYYEEEDQRLNSSTINSSYIALGASMTGNQGVSLNGANISNGAVGSDGRAISGASLNGVGAQGGLSGRTVQSAAGVGGQAVIGRATGGASSIRVATGTSGSAGTQVGANTQDATLATSGGIVKMSVAPVMSNDSGLVRSTVDQTTVQPTAAGTGVTAGANETRTRVDPATIPVANIVGGGQTSLTQIDLPIGGLYRLSNGTATDRTAMGRAATGLGGINAWRSNGPGRRYLIETDPRFVNYDNFISSDFLLDKLGVDPEWTQTRLGDGFYEQRLVLDQITQLTGRRYLGNYADGVAQYRALLESGVAAAGQLQLSMGVGLTAAQAAALTQDIVWMVEQDYQGQKVLVPVVYLASNSLQLRGNGALIAGGNVELNATNTTSNQGVIAGADISVTAGNLLNQGRISGTGSEREENLFLL</sequence>
<dbReference type="SUPFAM" id="SSF51126">
    <property type="entry name" value="Pectin lyase-like"/>
    <property type="match status" value="1"/>
</dbReference>
<proteinExistence type="predicted"/>
<reference evidence="2 3" key="1">
    <citation type="journal article" date="2011" name="BMC Genomics">
        <title>Comparative genomics reveals diversity among xanthomonads infecting tomato and pepper.</title>
        <authorList>
            <person name="Potnis N."/>
            <person name="Krasileva K."/>
            <person name="Chow V."/>
            <person name="Almeida N.F."/>
            <person name="Patil P.B."/>
            <person name="Ryan R.P."/>
            <person name="Sharlach M."/>
            <person name="Behlau F."/>
            <person name="Dow J.M."/>
            <person name="Momol M.T."/>
            <person name="White F.F."/>
            <person name="Preston J.F."/>
            <person name="Vinatzer B.A."/>
            <person name="Koebnik R."/>
            <person name="Setubal J.C."/>
            <person name="Norman D.J."/>
            <person name="Staskawicz B.J."/>
            <person name="Jones J.B."/>
        </authorList>
    </citation>
    <scope>NUCLEOTIDE SEQUENCE [LARGE SCALE GENOMIC DNA]</scope>
    <source>
        <strain evidence="2 3">ATCC 35937</strain>
    </source>
</reference>
<dbReference type="Pfam" id="PF05594">
    <property type="entry name" value="Fil_haemagg"/>
    <property type="match status" value="18"/>
</dbReference>
<dbReference type="InterPro" id="IPR012334">
    <property type="entry name" value="Pectin_lyas_fold"/>
</dbReference>
<dbReference type="InterPro" id="IPR008638">
    <property type="entry name" value="FhaB/CdiA-like_TPS"/>
</dbReference>
<evidence type="ECO:0000313" key="2">
    <source>
        <dbReference type="EMBL" id="EGD07218.1"/>
    </source>
</evidence>
<dbReference type="eggNOG" id="COG3210">
    <property type="taxonomic scope" value="Bacteria"/>
</dbReference>
<organism evidence="2 3">
    <name type="scientific">Xanthomonas vesicatoria ATCC 35937</name>
    <dbReference type="NCBI Taxonomy" id="925775"/>
    <lineage>
        <taxon>Bacteria</taxon>
        <taxon>Pseudomonadati</taxon>
        <taxon>Pseudomonadota</taxon>
        <taxon>Gammaproteobacteria</taxon>
        <taxon>Lysobacterales</taxon>
        <taxon>Lysobacteraceae</taxon>
        <taxon>Xanthomonas</taxon>
    </lineage>
</organism>
<dbReference type="InterPro" id="IPR011050">
    <property type="entry name" value="Pectin_lyase_fold/virulence"/>
</dbReference>
<name>F0BJX2_9XANT</name>
<feature type="domain" description="Filamentous haemagglutinin FhaB/tRNA nuclease CdiA-like TPS" evidence="1">
    <location>
        <begin position="66"/>
        <end position="186"/>
    </location>
</feature>
<dbReference type="EMBL" id="AEQV01000235">
    <property type="protein sequence ID" value="EGD07218.1"/>
    <property type="molecule type" value="Genomic_DNA"/>
</dbReference>
<accession>F0BJX2</accession>
<dbReference type="NCBIfam" id="TIGR01731">
    <property type="entry name" value="fil_hemag_20aa"/>
    <property type="match status" value="39"/>
</dbReference>
<dbReference type="SMART" id="SM00912">
    <property type="entry name" value="Haemagg_act"/>
    <property type="match status" value="1"/>
</dbReference>
<dbReference type="NCBIfam" id="TIGR01901">
    <property type="entry name" value="adhes_NPXG"/>
    <property type="match status" value="1"/>
</dbReference>
<protein>
    <submittedName>
        <fullName evidence="2">Filamentous hemagglutinin family N-terminal domain</fullName>
    </submittedName>
</protein>
<dbReference type="InterPro" id="IPR008619">
    <property type="entry name" value="Filamentous_hemagglutn_rpt"/>
</dbReference>
<evidence type="ECO:0000259" key="1">
    <source>
        <dbReference type="SMART" id="SM00912"/>
    </source>
</evidence>
<comment type="caution">
    <text evidence="2">The sequence shown here is derived from an EMBL/GenBank/DDBJ whole genome shotgun (WGS) entry which is preliminary data.</text>
</comment>
<dbReference type="Gene3D" id="2.160.20.10">
    <property type="entry name" value="Single-stranded right-handed beta-helix, Pectin lyase-like"/>
    <property type="match status" value="1"/>
</dbReference>